<comment type="caution">
    <text evidence="2">The sequence shown here is derived from an EMBL/GenBank/DDBJ whole genome shotgun (WGS) entry which is preliminary data.</text>
</comment>
<dbReference type="Pfam" id="PF09476">
    <property type="entry name" value="Pilus_CpaD"/>
    <property type="match status" value="1"/>
</dbReference>
<evidence type="ECO:0000313" key="3">
    <source>
        <dbReference type="Proteomes" id="UP000179467"/>
    </source>
</evidence>
<dbReference type="InterPro" id="IPR019027">
    <property type="entry name" value="Pilus_biogenesis_CpaD-related"/>
</dbReference>
<dbReference type="EMBL" id="MIPT01000001">
    <property type="protein sequence ID" value="OHT21873.1"/>
    <property type="molecule type" value="Genomic_DNA"/>
</dbReference>
<reference evidence="2 3" key="1">
    <citation type="submission" date="2016-09" db="EMBL/GenBank/DDBJ databases">
        <title>Metabolic pathway, cell adaptation mechanisms and a novel monoxygenase revealed through proteogenomic-transcription analysis of a Sphingomonas haloaromaticamans strain degrading the fungicide ortho-phenylphenol.</title>
        <authorList>
            <person name="Perruchon C."/>
            <person name="Papadopoulou E.S."/>
            <person name="Rousidou C."/>
            <person name="Vasileiadis S."/>
            <person name="Tanou G."/>
            <person name="Amoutzias G."/>
            <person name="Molassiotis A."/>
            <person name="Karpouzas D.G."/>
        </authorList>
    </citation>
    <scope>NUCLEOTIDE SEQUENCE [LARGE SCALE GENOMIC DNA]</scope>
    <source>
        <strain evidence="2 3">P3</strain>
    </source>
</reference>
<evidence type="ECO:0000313" key="2">
    <source>
        <dbReference type="EMBL" id="OHT21873.1"/>
    </source>
</evidence>
<accession>A0A1S1HKW9</accession>
<dbReference type="Proteomes" id="UP000179467">
    <property type="component" value="Unassembled WGS sequence"/>
</dbReference>
<evidence type="ECO:0000256" key="1">
    <source>
        <dbReference type="SAM" id="MobiDB-lite"/>
    </source>
</evidence>
<protein>
    <submittedName>
        <fullName evidence="2">Pilus biogenesis CpaD protein</fullName>
    </submittedName>
</protein>
<dbReference type="PROSITE" id="PS51257">
    <property type="entry name" value="PROKAR_LIPOPROTEIN"/>
    <property type="match status" value="1"/>
</dbReference>
<keyword evidence="3" id="KW-1185">Reference proteome</keyword>
<name>A0A1S1HKW9_9SPHN</name>
<dbReference type="AlphaFoldDB" id="A0A1S1HKW9"/>
<organism evidence="2 3">
    <name type="scientific">Edaphosphingomonas haloaromaticamans</name>
    <dbReference type="NCBI Taxonomy" id="653954"/>
    <lineage>
        <taxon>Bacteria</taxon>
        <taxon>Pseudomonadati</taxon>
        <taxon>Pseudomonadota</taxon>
        <taxon>Alphaproteobacteria</taxon>
        <taxon>Sphingomonadales</taxon>
        <taxon>Rhizorhabdaceae</taxon>
        <taxon>Edaphosphingomonas</taxon>
    </lineage>
</organism>
<dbReference type="OrthoDB" id="9802674at2"/>
<sequence>MEGRTMRHILATGLLSLAIAGCGPVNRGVESVNQPVVSRADYVFDVNADGLASPDSAEGRRLDAWFAALRLGYGDSIALDDPAPYGHEGARATIAAILADHGMLLGNAAPVMPGSPVAGSIRVVVSRSRAEVQGCPNWSRPSQPEFAASTMSNYGCAVNANLAAMVANPEDLVRGQEAFGSDARSVTKAIQSYRQKAPTGAEGLKSESTTKGSK</sequence>
<proteinExistence type="predicted"/>
<feature type="region of interest" description="Disordered" evidence="1">
    <location>
        <begin position="192"/>
        <end position="214"/>
    </location>
</feature>
<gene>
    <name evidence="2" type="ORF">BHE75_03885</name>
</gene>